<dbReference type="AlphaFoldDB" id="A0A915YG29"/>
<reference evidence="1" key="1">
    <citation type="submission" date="2022-09" db="EMBL/GenBank/DDBJ databases">
        <title>Aureispira anguillicida sp. nov., isolated from Leptocephalus of Japanese eel Anguilla japonica.</title>
        <authorList>
            <person name="Yuasa K."/>
            <person name="Mekata T."/>
            <person name="Ikunari K."/>
        </authorList>
    </citation>
    <scope>NUCLEOTIDE SEQUENCE</scope>
    <source>
        <strain evidence="1">EL160426</strain>
    </source>
</reference>
<protein>
    <submittedName>
        <fullName evidence="1">Uncharacterized protein</fullName>
    </submittedName>
</protein>
<dbReference type="KEGG" id="aup:AsAng_0030960"/>
<organism evidence="1 2">
    <name type="scientific">Aureispira anguillae</name>
    <dbReference type="NCBI Taxonomy" id="2864201"/>
    <lineage>
        <taxon>Bacteria</taxon>
        <taxon>Pseudomonadati</taxon>
        <taxon>Bacteroidota</taxon>
        <taxon>Saprospiria</taxon>
        <taxon>Saprospirales</taxon>
        <taxon>Saprospiraceae</taxon>
        <taxon>Aureispira</taxon>
    </lineage>
</organism>
<accession>A0A915YG29</accession>
<evidence type="ECO:0000313" key="2">
    <source>
        <dbReference type="Proteomes" id="UP001060919"/>
    </source>
</evidence>
<proteinExistence type="predicted"/>
<dbReference type="Proteomes" id="UP001060919">
    <property type="component" value="Chromosome"/>
</dbReference>
<evidence type="ECO:0000313" key="1">
    <source>
        <dbReference type="EMBL" id="BDS12375.1"/>
    </source>
</evidence>
<dbReference type="RefSeq" id="WP_264793448.1">
    <property type="nucleotide sequence ID" value="NZ_AP026867.1"/>
</dbReference>
<dbReference type="EMBL" id="AP026867">
    <property type="protein sequence ID" value="BDS12375.1"/>
    <property type="molecule type" value="Genomic_DNA"/>
</dbReference>
<keyword evidence="2" id="KW-1185">Reference proteome</keyword>
<sequence>MKKQLQGNAQSDQPQPIDKTEVLSLISTQINKLEAHEARILNTGIFDDDLLDLDDNQAMSDNFSLAAHATNAAVIMELKSLSKKVQKL</sequence>
<name>A0A915YG29_9BACT</name>
<gene>
    <name evidence="1" type="ORF">AsAng_0030960</name>
</gene>